<accession>A0A6A5R3U6</accession>
<evidence type="ECO:0000256" key="2">
    <source>
        <dbReference type="ARBA" id="ARBA00023242"/>
    </source>
</evidence>
<dbReference type="GO" id="GO:0000976">
    <property type="term" value="F:transcription cis-regulatory region binding"/>
    <property type="evidence" value="ECO:0007669"/>
    <property type="project" value="TreeGrafter"/>
</dbReference>
<dbReference type="GO" id="GO:0008270">
    <property type="term" value="F:zinc ion binding"/>
    <property type="evidence" value="ECO:0007669"/>
    <property type="project" value="InterPro"/>
</dbReference>
<dbReference type="GO" id="GO:0000981">
    <property type="term" value="F:DNA-binding transcription factor activity, RNA polymerase II-specific"/>
    <property type="evidence" value="ECO:0007669"/>
    <property type="project" value="InterPro"/>
</dbReference>
<dbReference type="Pfam" id="PF11951">
    <property type="entry name" value="Fungal_trans_2"/>
    <property type="match status" value="1"/>
</dbReference>
<feature type="domain" description="Zn(2)-C6 fungal-type" evidence="3">
    <location>
        <begin position="7"/>
        <end position="35"/>
    </location>
</feature>
<name>A0A6A5R3U6_9PLEO</name>
<dbReference type="PANTHER" id="PTHR37534">
    <property type="entry name" value="TRANSCRIPTIONAL ACTIVATOR PROTEIN UGA3"/>
    <property type="match status" value="1"/>
</dbReference>
<organism evidence="4 5">
    <name type="scientific">Didymella exigua CBS 183.55</name>
    <dbReference type="NCBI Taxonomy" id="1150837"/>
    <lineage>
        <taxon>Eukaryota</taxon>
        <taxon>Fungi</taxon>
        <taxon>Dikarya</taxon>
        <taxon>Ascomycota</taxon>
        <taxon>Pezizomycotina</taxon>
        <taxon>Dothideomycetes</taxon>
        <taxon>Pleosporomycetidae</taxon>
        <taxon>Pleosporales</taxon>
        <taxon>Pleosporineae</taxon>
        <taxon>Didymellaceae</taxon>
        <taxon>Didymella</taxon>
    </lineage>
</organism>
<dbReference type="CDD" id="cd00067">
    <property type="entry name" value="GAL4"/>
    <property type="match status" value="1"/>
</dbReference>
<dbReference type="EMBL" id="ML979016">
    <property type="protein sequence ID" value="KAF1922745.1"/>
    <property type="molecule type" value="Genomic_DNA"/>
</dbReference>
<dbReference type="SMART" id="SM00066">
    <property type="entry name" value="GAL4"/>
    <property type="match status" value="1"/>
</dbReference>
<evidence type="ECO:0000313" key="5">
    <source>
        <dbReference type="Proteomes" id="UP000800082"/>
    </source>
</evidence>
<evidence type="ECO:0000256" key="1">
    <source>
        <dbReference type="ARBA" id="ARBA00004123"/>
    </source>
</evidence>
<reference evidence="4" key="1">
    <citation type="journal article" date="2020" name="Stud. Mycol.">
        <title>101 Dothideomycetes genomes: a test case for predicting lifestyles and emergence of pathogens.</title>
        <authorList>
            <person name="Haridas S."/>
            <person name="Albert R."/>
            <person name="Binder M."/>
            <person name="Bloem J."/>
            <person name="Labutti K."/>
            <person name="Salamov A."/>
            <person name="Andreopoulos B."/>
            <person name="Baker S."/>
            <person name="Barry K."/>
            <person name="Bills G."/>
            <person name="Bluhm B."/>
            <person name="Cannon C."/>
            <person name="Castanera R."/>
            <person name="Culley D."/>
            <person name="Daum C."/>
            <person name="Ezra D."/>
            <person name="Gonzalez J."/>
            <person name="Henrissat B."/>
            <person name="Kuo A."/>
            <person name="Liang C."/>
            <person name="Lipzen A."/>
            <person name="Lutzoni F."/>
            <person name="Magnuson J."/>
            <person name="Mondo S."/>
            <person name="Nolan M."/>
            <person name="Ohm R."/>
            <person name="Pangilinan J."/>
            <person name="Park H.-J."/>
            <person name="Ramirez L."/>
            <person name="Alfaro M."/>
            <person name="Sun H."/>
            <person name="Tritt A."/>
            <person name="Yoshinaga Y."/>
            <person name="Zwiers L.-H."/>
            <person name="Turgeon B."/>
            <person name="Goodwin S."/>
            <person name="Spatafora J."/>
            <person name="Crous P."/>
            <person name="Grigoriev I."/>
        </authorList>
    </citation>
    <scope>NUCLEOTIDE SEQUENCE</scope>
    <source>
        <strain evidence="4">CBS 183.55</strain>
    </source>
</reference>
<dbReference type="OrthoDB" id="5130013at2759"/>
<dbReference type="SUPFAM" id="SSF57701">
    <property type="entry name" value="Zn2/Cys6 DNA-binding domain"/>
    <property type="match status" value="1"/>
</dbReference>
<evidence type="ECO:0000313" key="4">
    <source>
        <dbReference type="EMBL" id="KAF1922745.1"/>
    </source>
</evidence>
<dbReference type="PANTHER" id="PTHR37534:SF49">
    <property type="entry name" value="LYSINE BIOSYNTHESIS REGULATORY PROTEIN LYS14"/>
    <property type="match status" value="1"/>
</dbReference>
<protein>
    <recommendedName>
        <fullName evidence="3">Zn(2)-C6 fungal-type domain-containing protein</fullName>
    </recommendedName>
</protein>
<dbReference type="GeneID" id="54352110"/>
<keyword evidence="2" id="KW-0539">Nucleus</keyword>
<comment type="subcellular location">
    <subcellularLocation>
        <location evidence="1">Nucleus</location>
    </subcellularLocation>
</comment>
<gene>
    <name evidence="4" type="ORF">M421DRAFT_426575</name>
</gene>
<dbReference type="GO" id="GO:0005634">
    <property type="term" value="C:nucleus"/>
    <property type="evidence" value="ECO:0007669"/>
    <property type="project" value="UniProtKB-SubCell"/>
</dbReference>
<evidence type="ECO:0000259" key="3">
    <source>
        <dbReference type="PROSITE" id="PS50048"/>
    </source>
</evidence>
<keyword evidence="5" id="KW-1185">Reference proteome</keyword>
<dbReference type="InterPro" id="IPR021858">
    <property type="entry name" value="Fun_TF"/>
</dbReference>
<proteinExistence type="predicted"/>
<dbReference type="Pfam" id="PF00172">
    <property type="entry name" value="Zn_clus"/>
    <property type="match status" value="1"/>
</dbReference>
<dbReference type="GO" id="GO:0045944">
    <property type="term" value="P:positive regulation of transcription by RNA polymerase II"/>
    <property type="evidence" value="ECO:0007669"/>
    <property type="project" value="TreeGrafter"/>
</dbReference>
<dbReference type="InterPro" id="IPR001138">
    <property type="entry name" value="Zn2Cys6_DnaBD"/>
</dbReference>
<dbReference type="Proteomes" id="UP000800082">
    <property type="component" value="Unassembled WGS sequence"/>
</dbReference>
<dbReference type="AlphaFoldDB" id="A0A6A5R3U6"/>
<dbReference type="InterPro" id="IPR036864">
    <property type="entry name" value="Zn2-C6_fun-type_DNA-bd_sf"/>
</dbReference>
<sequence>MPTASTNCWTCKQRKVGCDRALPYCLNCQKGQRTCQGYGIRLAWPDKQDGRRKQKRYEVKEQKVITRYLKQQDGCLAFLNTVVEDLNGSKLAVQDLIKHGLMATMSTMVPMPMGHVQICEQDGMLLNHYDMQIARMTTTIDDESNGFRLALIPMALSSPDLSARSILHTTLAIACYHLGRPQQALKHKFQAIKDLSDSLATLSIQHVDYATRTRHFAASMMLCVYGVFDESDTAWHMHLEGAKLLLDTIPEKVKSAAGFEFLKPWFRYHYIFSQYTYPPHTTDLEIKLPDDTPENSKIIGVLGCSTEVLELIGCINQLRGVQPRADTSVCHTANPFVSHPTILARIENRLLDLQQVLVTHPGSTSGTIDNARIISTAELYRIAAVLYFYQIIPATITPVVDPHYLLCKGLNILWEMNICSSPWPLFILACSVSDDVDRIRILDLMETSGSSRRIGNYSIIIALVEVVWKRQDLMIEEKAKKKIDWRDLVEESGYMPSFI</sequence>
<dbReference type="Gene3D" id="4.10.240.10">
    <property type="entry name" value="Zn(2)-C6 fungal-type DNA-binding domain"/>
    <property type="match status" value="1"/>
</dbReference>
<dbReference type="PROSITE" id="PS50048">
    <property type="entry name" value="ZN2_CY6_FUNGAL_2"/>
    <property type="match status" value="1"/>
</dbReference>
<dbReference type="RefSeq" id="XP_033442998.1">
    <property type="nucleotide sequence ID" value="XM_033594442.1"/>
</dbReference>